<dbReference type="Proteomes" id="UP000238362">
    <property type="component" value="Unassembled WGS sequence"/>
</dbReference>
<name>A0A2T0M0I3_9PSEU</name>
<comment type="caution">
    <text evidence="1">The sequence shown here is derived from an EMBL/GenBank/DDBJ whole genome shotgun (WGS) entry which is preliminary data.</text>
</comment>
<organism evidence="1 2">
    <name type="scientific">Prauserella shujinwangii</name>
    <dbReference type="NCBI Taxonomy" id="1453103"/>
    <lineage>
        <taxon>Bacteria</taxon>
        <taxon>Bacillati</taxon>
        <taxon>Actinomycetota</taxon>
        <taxon>Actinomycetes</taxon>
        <taxon>Pseudonocardiales</taxon>
        <taxon>Pseudonocardiaceae</taxon>
        <taxon>Prauserella</taxon>
    </lineage>
</organism>
<evidence type="ECO:0000313" key="1">
    <source>
        <dbReference type="EMBL" id="PRX50104.1"/>
    </source>
</evidence>
<keyword evidence="2" id="KW-1185">Reference proteome</keyword>
<evidence type="ECO:0000313" key="2">
    <source>
        <dbReference type="Proteomes" id="UP000238362"/>
    </source>
</evidence>
<protein>
    <submittedName>
        <fullName evidence="1">Uncharacterized protein</fullName>
    </submittedName>
</protein>
<dbReference type="EMBL" id="PVNH01000002">
    <property type="protein sequence ID" value="PRX50104.1"/>
    <property type="molecule type" value="Genomic_DNA"/>
</dbReference>
<sequence length="47" mass="5479">MLFGLVQPEKVMANAFGTGIHRMAYRSVPRPVRPRERALRWRHVHPG</sequence>
<dbReference type="AlphaFoldDB" id="A0A2T0M0I3"/>
<accession>A0A2T0M0I3</accession>
<reference evidence="1 2" key="1">
    <citation type="submission" date="2018-03" db="EMBL/GenBank/DDBJ databases">
        <title>Genomic Encyclopedia of Type Strains, Phase III (KMG-III): the genomes of soil and plant-associated and newly described type strains.</title>
        <authorList>
            <person name="Whitman W."/>
        </authorList>
    </citation>
    <scope>NUCLEOTIDE SEQUENCE [LARGE SCALE GENOMIC DNA]</scope>
    <source>
        <strain evidence="1 2">CGMCC 4.7125</strain>
    </source>
</reference>
<gene>
    <name evidence="1" type="ORF">B0I33_102222</name>
</gene>
<proteinExistence type="predicted"/>